<reference evidence="2" key="1">
    <citation type="journal article" date="2017" name="Genome Biol.">
        <title>Comparative genomics reveals high biological diversity and specific adaptations in the industrially and medically important fungal genus Aspergillus.</title>
        <authorList>
            <person name="de Vries R.P."/>
            <person name="Riley R."/>
            <person name="Wiebenga A."/>
            <person name="Aguilar-Osorio G."/>
            <person name="Amillis S."/>
            <person name="Uchima C.A."/>
            <person name="Anderluh G."/>
            <person name="Asadollahi M."/>
            <person name="Askin M."/>
            <person name="Barry K."/>
            <person name="Battaglia E."/>
            <person name="Bayram O."/>
            <person name="Benocci T."/>
            <person name="Braus-Stromeyer S.A."/>
            <person name="Caldana C."/>
            <person name="Canovas D."/>
            <person name="Cerqueira G.C."/>
            <person name="Chen F."/>
            <person name="Chen W."/>
            <person name="Choi C."/>
            <person name="Clum A."/>
            <person name="Dos Santos R.A."/>
            <person name="Damasio A.R."/>
            <person name="Diallinas G."/>
            <person name="Emri T."/>
            <person name="Fekete E."/>
            <person name="Flipphi M."/>
            <person name="Freyberg S."/>
            <person name="Gallo A."/>
            <person name="Gournas C."/>
            <person name="Habgood R."/>
            <person name="Hainaut M."/>
            <person name="Harispe M.L."/>
            <person name="Henrissat B."/>
            <person name="Hilden K.S."/>
            <person name="Hope R."/>
            <person name="Hossain A."/>
            <person name="Karabika E."/>
            <person name="Karaffa L."/>
            <person name="Karanyi Z."/>
            <person name="Krasevec N."/>
            <person name="Kuo A."/>
            <person name="Kusch H."/>
            <person name="LaButti K."/>
            <person name="Lagendijk E.L."/>
            <person name="Lapidus A."/>
            <person name="Levasseur A."/>
            <person name="Lindquist E."/>
            <person name="Lipzen A."/>
            <person name="Logrieco A.F."/>
            <person name="MacCabe A."/>
            <person name="Maekelae M.R."/>
            <person name="Malavazi I."/>
            <person name="Melin P."/>
            <person name="Meyer V."/>
            <person name="Mielnichuk N."/>
            <person name="Miskei M."/>
            <person name="Molnar A.P."/>
            <person name="Mule G."/>
            <person name="Ngan C.Y."/>
            <person name="Orejas M."/>
            <person name="Orosz E."/>
            <person name="Ouedraogo J.P."/>
            <person name="Overkamp K.M."/>
            <person name="Park H.-S."/>
            <person name="Perrone G."/>
            <person name="Piumi F."/>
            <person name="Punt P.J."/>
            <person name="Ram A.F."/>
            <person name="Ramon A."/>
            <person name="Rauscher S."/>
            <person name="Record E."/>
            <person name="Riano-Pachon D.M."/>
            <person name="Robert V."/>
            <person name="Roehrig J."/>
            <person name="Ruller R."/>
            <person name="Salamov A."/>
            <person name="Salih N.S."/>
            <person name="Samson R.A."/>
            <person name="Sandor E."/>
            <person name="Sanguinetti M."/>
            <person name="Schuetze T."/>
            <person name="Sepcic K."/>
            <person name="Shelest E."/>
            <person name="Sherlock G."/>
            <person name="Sophianopoulou V."/>
            <person name="Squina F.M."/>
            <person name="Sun H."/>
            <person name="Susca A."/>
            <person name="Todd R.B."/>
            <person name="Tsang A."/>
            <person name="Unkles S.E."/>
            <person name="van de Wiele N."/>
            <person name="van Rossen-Uffink D."/>
            <person name="Oliveira J.V."/>
            <person name="Vesth T.C."/>
            <person name="Visser J."/>
            <person name="Yu J.-H."/>
            <person name="Zhou M."/>
            <person name="Andersen M.R."/>
            <person name="Archer D.B."/>
            <person name="Baker S.E."/>
            <person name="Benoit I."/>
            <person name="Brakhage A.A."/>
            <person name="Braus G.H."/>
            <person name="Fischer R."/>
            <person name="Frisvad J.C."/>
            <person name="Goldman G.H."/>
            <person name="Houbraken J."/>
            <person name="Oakley B."/>
            <person name="Pocsi I."/>
            <person name="Scazzocchio C."/>
            <person name="Seiboth B."/>
            <person name="vanKuyk P.A."/>
            <person name="Wortman J."/>
            <person name="Dyer P.S."/>
            <person name="Grigoriev I.V."/>
        </authorList>
    </citation>
    <scope>NUCLEOTIDE SEQUENCE [LARGE SCALE GENOMIC DNA]</scope>
    <source>
        <strain evidence="2">CBS 593.65</strain>
    </source>
</reference>
<gene>
    <name evidence="1" type="ORF">ASPSYDRAFT_1165328</name>
</gene>
<protein>
    <submittedName>
        <fullName evidence="1">Uncharacterized protein</fullName>
    </submittedName>
</protein>
<dbReference type="Proteomes" id="UP000184356">
    <property type="component" value="Unassembled WGS sequence"/>
</dbReference>
<dbReference type="AlphaFoldDB" id="A0A1L9T0Q1"/>
<dbReference type="STRING" id="1036612.A0A1L9T0Q1"/>
<accession>A0A1L9T0Q1</accession>
<dbReference type="GeneID" id="63756240"/>
<keyword evidence="2" id="KW-1185">Reference proteome</keyword>
<organism evidence="1 2">
    <name type="scientific">Aspergillus sydowii CBS 593.65</name>
    <dbReference type="NCBI Taxonomy" id="1036612"/>
    <lineage>
        <taxon>Eukaryota</taxon>
        <taxon>Fungi</taxon>
        <taxon>Dikarya</taxon>
        <taxon>Ascomycota</taxon>
        <taxon>Pezizomycotina</taxon>
        <taxon>Eurotiomycetes</taxon>
        <taxon>Eurotiomycetidae</taxon>
        <taxon>Eurotiales</taxon>
        <taxon>Aspergillaceae</taxon>
        <taxon>Aspergillus</taxon>
        <taxon>Aspergillus subgen. Nidulantes</taxon>
    </lineage>
</organism>
<proteinExistence type="predicted"/>
<sequence length="107" mass="12172">MTQVMSPHVLLIDYSPLAVFLLCLHETQNCTDGEKILLHLNTISFLLQNCLYYEGSNNILRAFIFEVFCYSRDRSYSLAKHIISSPHRQSMALSTRGILGAHRSSLP</sequence>
<name>A0A1L9T0Q1_9EURO</name>
<dbReference type="EMBL" id="KV878599">
    <property type="protein sequence ID" value="OJJ52873.1"/>
    <property type="molecule type" value="Genomic_DNA"/>
</dbReference>
<dbReference type="RefSeq" id="XP_040696679.1">
    <property type="nucleotide sequence ID" value="XM_040840167.1"/>
</dbReference>
<evidence type="ECO:0000313" key="2">
    <source>
        <dbReference type="Proteomes" id="UP000184356"/>
    </source>
</evidence>
<evidence type="ECO:0000313" key="1">
    <source>
        <dbReference type="EMBL" id="OJJ52873.1"/>
    </source>
</evidence>
<dbReference type="VEuPathDB" id="FungiDB:ASPSYDRAFT_1165328"/>